<dbReference type="EC" id="1.3.1.76" evidence="2"/>
<proteinExistence type="predicted"/>
<dbReference type="InterPro" id="IPR028161">
    <property type="entry name" value="Met8-like"/>
</dbReference>
<keyword evidence="5" id="KW-0627">Porphyrin biosynthesis</keyword>
<protein>
    <recommendedName>
        <fullName evidence="2">precorrin-2 dehydrogenase</fullName>
        <ecNumber evidence="2">1.3.1.76</ecNumber>
    </recommendedName>
</protein>
<name>A0ABM8EFZ3_9BACT</name>
<evidence type="ECO:0000256" key="4">
    <source>
        <dbReference type="ARBA" id="ARBA00023027"/>
    </source>
</evidence>
<dbReference type="SUPFAM" id="SSF75615">
    <property type="entry name" value="Siroheme synthase middle domains-like"/>
    <property type="match status" value="1"/>
</dbReference>
<keyword evidence="3" id="KW-0560">Oxidoreductase</keyword>
<keyword evidence="4" id="KW-0520">NAD</keyword>
<dbReference type="Gene3D" id="3.40.50.720">
    <property type="entry name" value="NAD(P)-binding Rossmann-like Domain"/>
    <property type="match status" value="1"/>
</dbReference>
<evidence type="ECO:0000256" key="5">
    <source>
        <dbReference type="ARBA" id="ARBA00023244"/>
    </source>
</evidence>
<dbReference type="Proteomes" id="UP001317705">
    <property type="component" value="Chromosome"/>
</dbReference>
<evidence type="ECO:0000256" key="2">
    <source>
        <dbReference type="ARBA" id="ARBA00012400"/>
    </source>
</evidence>
<evidence type="ECO:0000313" key="7">
    <source>
        <dbReference type="EMBL" id="BDV41333.1"/>
    </source>
</evidence>
<evidence type="ECO:0000256" key="1">
    <source>
        <dbReference type="ARBA" id="ARBA00005010"/>
    </source>
</evidence>
<evidence type="ECO:0000313" key="8">
    <source>
        <dbReference type="Proteomes" id="UP001317705"/>
    </source>
</evidence>
<keyword evidence="8" id="KW-1185">Reference proteome</keyword>
<dbReference type="InterPro" id="IPR042518">
    <property type="entry name" value="SirC_C"/>
</dbReference>
<dbReference type="Pfam" id="PF13241">
    <property type="entry name" value="NAD_binding_7"/>
    <property type="match status" value="1"/>
</dbReference>
<dbReference type="PANTHER" id="PTHR35330:SF1">
    <property type="entry name" value="SIROHEME BIOSYNTHESIS PROTEIN MET8"/>
    <property type="match status" value="1"/>
</dbReference>
<dbReference type="InterPro" id="IPR006367">
    <property type="entry name" value="Sirohaem_synthase_N"/>
</dbReference>
<evidence type="ECO:0000259" key="6">
    <source>
        <dbReference type="Pfam" id="PF14824"/>
    </source>
</evidence>
<dbReference type="EMBL" id="AP027151">
    <property type="protein sequence ID" value="BDV41333.1"/>
    <property type="molecule type" value="Genomic_DNA"/>
</dbReference>
<dbReference type="Pfam" id="PF14824">
    <property type="entry name" value="Sirohm_synth_M"/>
    <property type="match status" value="1"/>
</dbReference>
<reference evidence="7 8" key="1">
    <citation type="submission" date="2022-12" db="EMBL/GenBank/DDBJ databases">
        <title>Polyphasic characterization of Geotalea uranireducens NIT-SL11 newly isolated from a complex of sewage sludge and microbially reduced graphene oxide.</title>
        <authorList>
            <person name="Xie L."/>
            <person name="Yoshida N."/>
            <person name="Meng L."/>
        </authorList>
    </citation>
    <scope>NUCLEOTIDE SEQUENCE [LARGE SCALE GENOMIC DNA]</scope>
    <source>
        <strain evidence="7 8">NIT-SL11</strain>
    </source>
</reference>
<dbReference type="InterPro" id="IPR028281">
    <property type="entry name" value="Sirohaem_synthase_central"/>
</dbReference>
<sequence>MIFAATDDPAVNSAVAAAAVARQILVAAVDHQERGNFTTPAILRRGELTIAVSTGGKSPALARNIRDQLAKRYGSEYDEALTILGAVREKLLTASDNTAYNKKILNDLAASELAKLLKRRRYQEVDRLLTNLLGPGYTTTELGVQSKDRP</sequence>
<evidence type="ECO:0000256" key="3">
    <source>
        <dbReference type="ARBA" id="ARBA00023002"/>
    </source>
</evidence>
<dbReference type="NCBIfam" id="TIGR01470">
    <property type="entry name" value="cysG_Nterm"/>
    <property type="match status" value="1"/>
</dbReference>
<organism evidence="7 8">
    <name type="scientific">Geotalea uraniireducens</name>
    <dbReference type="NCBI Taxonomy" id="351604"/>
    <lineage>
        <taxon>Bacteria</taxon>
        <taxon>Pseudomonadati</taxon>
        <taxon>Thermodesulfobacteriota</taxon>
        <taxon>Desulfuromonadia</taxon>
        <taxon>Geobacterales</taxon>
        <taxon>Geobacteraceae</taxon>
        <taxon>Geotalea</taxon>
    </lineage>
</organism>
<feature type="domain" description="Siroheme synthase central" evidence="6">
    <location>
        <begin position="45"/>
        <end position="71"/>
    </location>
</feature>
<dbReference type="Gene3D" id="1.10.8.610">
    <property type="entry name" value="SirC, precorrin-2 dehydrogenase, C-terminal helical domain-like"/>
    <property type="match status" value="1"/>
</dbReference>
<dbReference type="PANTHER" id="PTHR35330">
    <property type="entry name" value="SIROHEME BIOSYNTHESIS PROTEIN MET8"/>
    <property type="match status" value="1"/>
</dbReference>
<comment type="pathway">
    <text evidence="1">Porphyrin-containing compound metabolism; siroheme biosynthesis; sirohydrochlorin from precorrin-2: step 1/1.</text>
</comment>
<accession>A0ABM8EFZ3</accession>
<gene>
    <name evidence="7" type="ORF">GURASL_02560</name>
</gene>